<keyword evidence="4" id="KW-1185">Reference proteome</keyword>
<reference evidence="3 5" key="2">
    <citation type="submission" date="2018-06" db="EMBL/GenBank/DDBJ databases">
        <authorList>
            <consortium name="Pathogen Informatics"/>
            <person name="Doyle S."/>
        </authorList>
    </citation>
    <scope>NUCLEOTIDE SEQUENCE [LARGE SCALE GENOMIC DNA]</scope>
    <source>
        <strain evidence="3 5">NCTC12376</strain>
    </source>
</reference>
<evidence type="ECO:0000256" key="1">
    <source>
        <dbReference type="SAM" id="Phobius"/>
    </source>
</evidence>
<name>A0A378KVX4_9GAMM</name>
<dbReference type="Proteomes" id="UP000054639">
    <property type="component" value="Unassembled WGS sequence"/>
</dbReference>
<proteinExistence type="predicted"/>
<evidence type="ECO:0008006" key="6">
    <source>
        <dbReference type="Google" id="ProtNLM"/>
    </source>
</evidence>
<dbReference type="EMBL" id="LNYR01000012">
    <property type="protein sequence ID" value="KTD51013.1"/>
    <property type="molecule type" value="Genomic_DNA"/>
</dbReference>
<gene>
    <name evidence="2" type="ORF">Lqua_1240</name>
    <name evidence="3" type="ORF">NCTC12376_01554</name>
</gene>
<protein>
    <recommendedName>
        <fullName evidence="6">Transmembrane protein</fullName>
    </recommendedName>
</protein>
<keyword evidence="1" id="KW-0812">Transmembrane</keyword>
<dbReference type="STRING" id="45072.Lqua_1240"/>
<dbReference type="AlphaFoldDB" id="A0A378KVX4"/>
<evidence type="ECO:0000313" key="2">
    <source>
        <dbReference type="EMBL" id="KTD51013.1"/>
    </source>
</evidence>
<feature type="transmembrane region" description="Helical" evidence="1">
    <location>
        <begin position="140"/>
        <end position="160"/>
    </location>
</feature>
<evidence type="ECO:0000313" key="3">
    <source>
        <dbReference type="EMBL" id="STY17741.1"/>
    </source>
</evidence>
<evidence type="ECO:0000313" key="5">
    <source>
        <dbReference type="Proteomes" id="UP000254230"/>
    </source>
</evidence>
<dbReference type="OrthoDB" id="5646298at2"/>
<evidence type="ECO:0000313" key="4">
    <source>
        <dbReference type="Proteomes" id="UP000054639"/>
    </source>
</evidence>
<organism evidence="3 5">
    <name type="scientific">Legionella quateirensis</name>
    <dbReference type="NCBI Taxonomy" id="45072"/>
    <lineage>
        <taxon>Bacteria</taxon>
        <taxon>Pseudomonadati</taxon>
        <taxon>Pseudomonadota</taxon>
        <taxon>Gammaproteobacteria</taxon>
        <taxon>Legionellales</taxon>
        <taxon>Legionellaceae</taxon>
        <taxon>Legionella</taxon>
    </lineage>
</organism>
<sequence length="387" mass="43753">MPTVHYRDAVNESIESINSLPLCEAKYYLWLIVKSLQNKETELNYLFLKELNRLSSSLGNLIQQIDDPEQIKQQIINTMHHFNHMVNLSQTRTLNIQIAYLIINVGSTCLAILTGIIGGLIGGVAGLARGLWNFGNPLSYFLLGILTGFLIGAAIGFRLPKKILMDDLTRKLKFCMDGIGECIQSIERQMIKPLAVYQDKVKNMLLEQYFDGNEELYQRFISQSTLKYTILTFSALFVGTTLKGYLGNHACIIINIDENKTPIQIEFTNGPSDLSQVPTQLEHRTVSGSQIFDMLVLHEQLQETNPCDLTFTFTKAKPGDNDCFTYINKVLKGTNQAATELKRFTEQETWVGKNIVGYSIMNLSLFSHKELTTENMDSGNHHSLKYC</sequence>
<accession>A0A378KVX4</accession>
<feature type="transmembrane region" description="Helical" evidence="1">
    <location>
        <begin position="98"/>
        <end position="128"/>
    </location>
</feature>
<keyword evidence="1" id="KW-0472">Membrane</keyword>
<keyword evidence="1" id="KW-1133">Transmembrane helix</keyword>
<dbReference type="EMBL" id="UGOW01000001">
    <property type="protein sequence ID" value="STY17741.1"/>
    <property type="molecule type" value="Genomic_DNA"/>
</dbReference>
<reference evidence="2 4" key="1">
    <citation type="submission" date="2015-11" db="EMBL/GenBank/DDBJ databases">
        <title>Genomic analysis of 38 Legionella species identifies large and diverse effector repertoires.</title>
        <authorList>
            <person name="Burstein D."/>
            <person name="Amaro F."/>
            <person name="Zusman T."/>
            <person name="Lifshitz Z."/>
            <person name="Cohen O."/>
            <person name="Gilbert J.A."/>
            <person name="Pupko T."/>
            <person name="Shuman H.A."/>
            <person name="Segal G."/>
        </authorList>
    </citation>
    <scope>NUCLEOTIDE SEQUENCE [LARGE SCALE GENOMIC DNA]</scope>
    <source>
        <strain evidence="2 4">ATCC 49507</strain>
    </source>
</reference>
<dbReference type="Proteomes" id="UP000254230">
    <property type="component" value="Unassembled WGS sequence"/>
</dbReference>
<dbReference type="RefSeq" id="WP_058473414.1">
    <property type="nucleotide sequence ID" value="NZ_CAAAIL010000005.1"/>
</dbReference>